<organism evidence="2">
    <name type="scientific">Rhizophora mucronata</name>
    <name type="common">Asiatic mangrove</name>
    <dbReference type="NCBI Taxonomy" id="61149"/>
    <lineage>
        <taxon>Eukaryota</taxon>
        <taxon>Viridiplantae</taxon>
        <taxon>Streptophyta</taxon>
        <taxon>Embryophyta</taxon>
        <taxon>Tracheophyta</taxon>
        <taxon>Spermatophyta</taxon>
        <taxon>Magnoliopsida</taxon>
        <taxon>eudicotyledons</taxon>
        <taxon>Gunneridae</taxon>
        <taxon>Pentapetalae</taxon>
        <taxon>rosids</taxon>
        <taxon>fabids</taxon>
        <taxon>Malpighiales</taxon>
        <taxon>Rhizophoraceae</taxon>
        <taxon>Rhizophora</taxon>
    </lineage>
</organism>
<dbReference type="AlphaFoldDB" id="A0A2P2KKG9"/>
<name>A0A2P2KKG9_RHIMU</name>
<keyword evidence="1" id="KW-0812">Transmembrane</keyword>
<sequence length="45" mass="4730">MMVVAVVVGSGDLNVNQLPADKDFSFFFFLISVLVGVVGRSLLAG</sequence>
<protein>
    <submittedName>
        <fullName evidence="2">Uncharacterized protein</fullName>
    </submittedName>
</protein>
<reference evidence="2" key="1">
    <citation type="submission" date="2018-02" db="EMBL/GenBank/DDBJ databases">
        <title>Rhizophora mucronata_Transcriptome.</title>
        <authorList>
            <person name="Meera S.P."/>
            <person name="Sreeshan A."/>
            <person name="Augustine A."/>
        </authorList>
    </citation>
    <scope>NUCLEOTIDE SEQUENCE</scope>
    <source>
        <tissue evidence="2">Leaf</tissue>
    </source>
</reference>
<evidence type="ECO:0000256" key="1">
    <source>
        <dbReference type="SAM" id="Phobius"/>
    </source>
</evidence>
<evidence type="ECO:0000313" key="2">
    <source>
        <dbReference type="EMBL" id="MBX06207.1"/>
    </source>
</evidence>
<accession>A0A2P2KKG9</accession>
<keyword evidence="1" id="KW-0472">Membrane</keyword>
<keyword evidence="1" id="KW-1133">Transmembrane helix</keyword>
<proteinExistence type="predicted"/>
<feature type="transmembrane region" description="Helical" evidence="1">
    <location>
        <begin position="24"/>
        <end position="43"/>
    </location>
</feature>
<dbReference type="EMBL" id="GGEC01025723">
    <property type="protein sequence ID" value="MBX06207.1"/>
    <property type="molecule type" value="Transcribed_RNA"/>
</dbReference>